<keyword evidence="3" id="KW-0378">Hydrolase</keyword>
<dbReference type="EMBL" id="JBHSPR010000029">
    <property type="protein sequence ID" value="MFC6020161.1"/>
    <property type="molecule type" value="Genomic_DNA"/>
</dbReference>
<reference evidence="4" key="1">
    <citation type="journal article" date="2019" name="Int. J. Syst. Evol. Microbiol.">
        <title>The Global Catalogue of Microorganisms (GCM) 10K type strain sequencing project: providing services to taxonomists for standard genome sequencing and annotation.</title>
        <authorList>
            <consortium name="The Broad Institute Genomics Platform"/>
            <consortium name="The Broad Institute Genome Sequencing Center for Infectious Disease"/>
            <person name="Wu L."/>
            <person name="Ma J."/>
        </authorList>
    </citation>
    <scope>NUCLEOTIDE SEQUENCE [LARGE SCALE GENOMIC DNA]</scope>
    <source>
        <strain evidence="4">ZS-35-S2</strain>
    </source>
</reference>
<feature type="domain" description="AB hydrolase-1" evidence="2">
    <location>
        <begin position="22"/>
        <end position="257"/>
    </location>
</feature>
<dbReference type="PRINTS" id="PR00412">
    <property type="entry name" value="EPOXHYDRLASE"/>
</dbReference>
<dbReference type="GO" id="GO:0016787">
    <property type="term" value="F:hydrolase activity"/>
    <property type="evidence" value="ECO:0007669"/>
    <property type="project" value="UniProtKB-KW"/>
</dbReference>
<keyword evidence="1" id="KW-0560">Oxidoreductase</keyword>
<dbReference type="SUPFAM" id="SSF53474">
    <property type="entry name" value="alpha/beta-Hydrolases"/>
    <property type="match status" value="1"/>
</dbReference>
<dbReference type="InterPro" id="IPR000073">
    <property type="entry name" value="AB_hydrolase_1"/>
</dbReference>
<dbReference type="InterPro" id="IPR000639">
    <property type="entry name" value="Epox_hydrolase-like"/>
</dbReference>
<dbReference type="Pfam" id="PF12697">
    <property type="entry name" value="Abhydrolase_6"/>
    <property type="match status" value="1"/>
</dbReference>
<name>A0ABW1KFX7_9ACTN</name>
<proteinExistence type="predicted"/>
<dbReference type="PANTHER" id="PTHR43433">
    <property type="entry name" value="HYDROLASE, ALPHA/BETA FOLD FAMILY PROTEIN"/>
    <property type="match status" value="1"/>
</dbReference>
<accession>A0ABW1KFX7</accession>
<dbReference type="PANTHER" id="PTHR43433:SF5">
    <property type="entry name" value="AB HYDROLASE-1 DOMAIN-CONTAINING PROTEIN"/>
    <property type="match status" value="1"/>
</dbReference>
<dbReference type="RefSeq" id="WP_377426993.1">
    <property type="nucleotide sequence ID" value="NZ_JBHSPR010000029.1"/>
</dbReference>
<sequence>MAVARINGINLGYDDYGTGEPIVMVTGTGAPGRMWRTHVPALRAGGFRVVTMDNRGIPPTDLCPEGFTLDDMAADVAGLIEFLGLAPCRVVGFSLGAVIVQELLIARPELVRQAVLIATAGRTDALTAALAAADLELCDSGMKLPPRYAAVVAAMQNLSPRTLNNTTELNDWLDIFELSPVDLSAIRTQLGLQLIPDRRPHYGGIRCPCLVIGFGDDLITRPHLCREVADSIPGAVYQEIEGCGHFGYLERPAAVDAAIVGFFAGTGTGTGS</sequence>
<comment type="caution">
    <text evidence="3">The sequence shown here is derived from an EMBL/GenBank/DDBJ whole genome shotgun (WGS) entry which is preliminary data.</text>
</comment>
<dbReference type="InterPro" id="IPR029058">
    <property type="entry name" value="AB_hydrolase_fold"/>
</dbReference>
<dbReference type="InterPro" id="IPR050471">
    <property type="entry name" value="AB_hydrolase"/>
</dbReference>
<keyword evidence="4" id="KW-1185">Reference proteome</keyword>
<evidence type="ECO:0000259" key="2">
    <source>
        <dbReference type="Pfam" id="PF12697"/>
    </source>
</evidence>
<protein>
    <submittedName>
        <fullName evidence="3">Alpha/beta fold hydrolase</fullName>
    </submittedName>
</protein>
<organism evidence="3 4">
    <name type="scientific">Plantactinospora solaniradicis</name>
    <dbReference type="NCBI Taxonomy" id="1723736"/>
    <lineage>
        <taxon>Bacteria</taxon>
        <taxon>Bacillati</taxon>
        <taxon>Actinomycetota</taxon>
        <taxon>Actinomycetes</taxon>
        <taxon>Micromonosporales</taxon>
        <taxon>Micromonosporaceae</taxon>
        <taxon>Plantactinospora</taxon>
    </lineage>
</organism>
<dbReference type="Gene3D" id="3.40.50.1820">
    <property type="entry name" value="alpha/beta hydrolase"/>
    <property type="match status" value="1"/>
</dbReference>
<dbReference type="Proteomes" id="UP001596203">
    <property type="component" value="Unassembled WGS sequence"/>
</dbReference>
<keyword evidence="1" id="KW-0575">Peroxidase</keyword>
<evidence type="ECO:0000313" key="3">
    <source>
        <dbReference type="EMBL" id="MFC6020161.1"/>
    </source>
</evidence>
<gene>
    <name evidence="3" type="ORF">ACFP2T_28705</name>
</gene>
<evidence type="ECO:0000256" key="1">
    <source>
        <dbReference type="ARBA" id="ARBA00022559"/>
    </source>
</evidence>
<evidence type="ECO:0000313" key="4">
    <source>
        <dbReference type="Proteomes" id="UP001596203"/>
    </source>
</evidence>